<evidence type="ECO:0000313" key="6">
    <source>
        <dbReference type="Proteomes" id="UP000070136"/>
    </source>
</evidence>
<comment type="caution">
    <text evidence="5">The sequence shown here is derived from an EMBL/GenBank/DDBJ whole genome shotgun (WGS) entry which is preliminary data.</text>
</comment>
<dbReference type="GO" id="GO:0004326">
    <property type="term" value="F:tetrahydrofolylpolyglutamate synthase activity"/>
    <property type="evidence" value="ECO:0007669"/>
    <property type="project" value="UniProtKB-EC"/>
</dbReference>
<dbReference type="AlphaFoldDB" id="A0A139Q5U5"/>
<dbReference type="SUPFAM" id="SSF53623">
    <property type="entry name" value="MurD-like peptide ligases, catalytic domain"/>
    <property type="match status" value="1"/>
</dbReference>
<dbReference type="GO" id="GO:0008841">
    <property type="term" value="F:dihydrofolate synthase activity"/>
    <property type="evidence" value="ECO:0007669"/>
    <property type="project" value="UniProtKB-EC"/>
</dbReference>
<dbReference type="Proteomes" id="UP000070136">
    <property type="component" value="Unassembled WGS sequence"/>
</dbReference>
<dbReference type="InterPro" id="IPR001645">
    <property type="entry name" value="Folylpolyglutamate_synth"/>
</dbReference>
<evidence type="ECO:0000256" key="3">
    <source>
        <dbReference type="ARBA" id="ARBA00022741"/>
    </source>
</evidence>
<name>A0A139Q5U5_STRMT</name>
<gene>
    <name evidence="5" type="ORF">SMIDD28_01533</name>
</gene>
<dbReference type="EMBL" id="LQOA01000042">
    <property type="protein sequence ID" value="KXT97907.1"/>
    <property type="molecule type" value="Genomic_DNA"/>
</dbReference>
<accession>A0A139Q5U5</accession>
<sequence length="111" mass="12420">MFEVEEWLHSRIGLNFRSGLDRMQEAVDLLGNPEKSYPIIHVTGTNGKGSTIAFMRELFMGHGKKVATFTSPHIISINDRICINGQSIADADFIRLADRVKEMEKNASANL</sequence>
<protein>
    <submittedName>
        <fullName evidence="5">Dihydrofolate synthase / Folylpolyglutamate synthase</fullName>
        <ecNumber evidence="5">6.3.2.12</ecNumber>
        <ecNumber evidence="5">6.3.2.17</ecNumber>
    </submittedName>
</protein>
<proteinExistence type="inferred from homology"/>
<comment type="similarity">
    <text evidence="1">Belongs to the folylpolyglutamate synthase family.</text>
</comment>
<reference evidence="5 6" key="1">
    <citation type="submission" date="2016-01" db="EMBL/GenBank/DDBJ databases">
        <title>Highly variable Streptococcus oralis are common among viridans streptococci isolated from primates.</title>
        <authorList>
            <person name="Denapaite D."/>
            <person name="Rieger M."/>
            <person name="Koendgen S."/>
            <person name="Brueckner R."/>
            <person name="Ochigava I."/>
            <person name="Kappeler P."/>
            <person name="Maetz-Rensing K."/>
            <person name="Leendertz F."/>
            <person name="Hakenbeck R."/>
        </authorList>
    </citation>
    <scope>NUCLEOTIDE SEQUENCE [LARGE SCALE GENOMIC DNA]</scope>
    <source>
        <strain evidence="5 6">DD28</strain>
    </source>
</reference>
<keyword evidence="2 5" id="KW-0436">Ligase</keyword>
<dbReference type="EC" id="6.3.2.12" evidence="5"/>
<dbReference type="EC" id="6.3.2.17" evidence="5"/>
<keyword evidence="3" id="KW-0547">Nucleotide-binding</keyword>
<dbReference type="PATRIC" id="fig|28037.234.peg.1604"/>
<dbReference type="InterPro" id="IPR036565">
    <property type="entry name" value="Mur-like_cat_sf"/>
</dbReference>
<keyword evidence="4" id="KW-0067">ATP-binding</keyword>
<evidence type="ECO:0000256" key="4">
    <source>
        <dbReference type="ARBA" id="ARBA00022840"/>
    </source>
</evidence>
<dbReference type="GO" id="GO:0005737">
    <property type="term" value="C:cytoplasm"/>
    <property type="evidence" value="ECO:0007669"/>
    <property type="project" value="TreeGrafter"/>
</dbReference>
<dbReference type="PANTHER" id="PTHR11136">
    <property type="entry name" value="FOLYLPOLYGLUTAMATE SYNTHASE-RELATED"/>
    <property type="match status" value="1"/>
</dbReference>
<dbReference type="GO" id="GO:0005524">
    <property type="term" value="F:ATP binding"/>
    <property type="evidence" value="ECO:0007669"/>
    <property type="project" value="UniProtKB-KW"/>
</dbReference>
<organism evidence="5 6">
    <name type="scientific">Streptococcus mitis</name>
    <dbReference type="NCBI Taxonomy" id="28037"/>
    <lineage>
        <taxon>Bacteria</taxon>
        <taxon>Bacillati</taxon>
        <taxon>Bacillota</taxon>
        <taxon>Bacilli</taxon>
        <taxon>Lactobacillales</taxon>
        <taxon>Streptococcaceae</taxon>
        <taxon>Streptococcus</taxon>
        <taxon>Streptococcus mitis group</taxon>
    </lineage>
</organism>
<dbReference type="PANTHER" id="PTHR11136:SF0">
    <property type="entry name" value="DIHYDROFOLATE SYNTHETASE-RELATED"/>
    <property type="match status" value="1"/>
</dbReference>
<evidence type="ECO:0000313" key="5">
    <source>
        <dbReference type="EMBL" id="KXT97907.1"/>
    </source>
</evidence>
<evidence type="ECO:0000256" key="2">
    <source>
        <dbReference type="ARBA" id="ARBA00022598"/>
    </source>
</evidence>
<dbReference type="Gene3D" id="3.40.1190.10">
    <property type="entry name" value="Mur-like, catalytic domain"/>
    <property type="match status" value="1"/>
</dbReference>
<evidence type="ECO:0000256" key="1">
    <source>
        <dbReference type="ARBA" id="ARBA00008276"/>
    </source>
</evidence>